<evidence type="ECO:0000256" key="9">
    <source>
        <dbReference type="ARBA" id="ARBA00023224"/>
    </source>
</evidence>
<dbReference type="GO" id="GO:0005549">
    <property type="term" value="F:odorant binding"/>
    <property type="evidence" value="ECO:0007669"/>
    <property type="project" value="InterPro"/>
</dbReference>
<dbReference type="PANTHER" id="PTHR21137">
    <property type="entry name" value="ODORANT RECEPTOR"/>
    <property type="match status" value="1"/>
</dbReference>
<dbReference type="FunCoup" id="A0A2J7Q601">
    <property type="interactions" value="67"/>
</dbReference>
<feature type="transmembrane region" description="Helical" evidence="10">
    <location>
        <begin position="674"/>
        <end position="700"/>
    </location>
</feature>
<dbReference type="PANTHER" id="PTHR21137:SF35">
    <property type="entry name" value="ODORANT RECEPTOR 19A-RELATED"/>
    <property type="match status" value="1"/>
</dbReference>
<reference evidence="11 12" key="1">
    <citation type="submission" date="2017-12" db="EMBL/GenBank/DDBJ databases">
        <title>Hemimetabolous genomes reveal molecular basis of termite eusociality.</title>
        <authorList>
            <person name="Harrison M.C."/>
            <person name="Jongepier E."/>
            <person name="Robertson H.M."/>
            <person name="Arning N."/>
            <person name="Bitard-Feildel T."/>
            <person name="Chao H."/>
            <person name="Childers C.P."/>
            <person name="Dinh H."/>
            <person name="Doddapaneni H."/>
            <person name="Dugan S."/>
            <person name="Gowin J."/>
            <person name="Greiner C."/>
            <person name="Han Y."/>
            <person name="Hu H."/>
            <person name="Hughes D.S.T."/>
            <person name="Huylmans A.-K."/>
            <person name="Kemena C."/>
            <person name="Kremer L.P.M."/>
            <person name="Lee S.L."/>
            <person name="Lopez-Ezquerra A."/>
            <person name="Mallet L."/>
            <person name="Monroy-Kuhn J.M."/>
            <person name="Moser A."/>
            <person name="Murali S.C."/>
            <person name="Muzny D.M."/>
            <person name="Otani S."/>
            <person name="Piulachs M.-D."/>
            <person name="Poelchau M."/>
            <person name="Qu J."/>
            <person name="Schaub F."/>
            <person name="Wada-Katsumata A."/>
            <person name="Worley K.C."/>
            <person name="Xie Q."/>
            <person name="Ylla G."/>
            <person name="Poulsen M."/>
            <person name="Gibbs R.A."/>
            <person name="Schal C."/>
            <person name="Richards S."/>
            <person name="Belles X."/>
            <person name="Korb J."/>
            <person name="Bornberg-Bauer E."/>
        </authorList>
    </citation>
    <scope>NUCLEOTIDE SEQUENCE [LARGE SCALE GENOMIC DNA]</scope>
    <source>
        <tissue evidence="11">Whole body</tissue>
    </source>
</reference>
<evidence type="ECO:0000256" key="3">
    <source>
        <dbReference type="ARBA" id="ARBA00022606"/>
    </source>
</evidence>
<keyword evidence="12" id="KW-1185">Reference proteome</keyword>
<dbReference type="GO" id="GO:0005886">
    <property type="term" value="C:plasma membrane"/>
    <property type="evidence" value="ECO:0007669"/>
    <property type="project" value="UniProtKB-SubCell"/>
</dbReference>
<evidence type="ECO:0000256" key="2">
    <source>
        <dbReference type="ARBA" id="ARBA00022475"/>
    </source>
</evidence>
<dbReference type="InterPro" id="IPR004117">
    <property type="entry name" value="7tm6_olfct_rcpt"/>
</dbReference>
<feature type="transmembrane region" description="Helical" evidence="10">
    <location>
        <begin position="209"/>
        <end position="234"/>
    </location>
</feature>
<evidence type="ECO:0008006" key="13">
    <source>
        <dbReference type="Google" id="ProtNLM"/>
    </source>
</evidence>
<dbReference type="Proteomes" id="UP000235965">
    <property type="component" value="Unassembled WGS sequence"/>
</dbReference>
<dbReference type="STRING" id="105785.A0A2J7Q601"/>
<evidence type="ECO:0000256" key="10">
    <source>
        <dbReference type="SAM" id="Phobius"/>
    </source>
</evidence>
<gene>
    <name evidence="11" type="ORF">B7P43_G08637</name>
</gene>
<evidence type="ECO:0000256" key="5">
    <source>
        <dbReference type="ARBA" id="ARBA00022725"/>
    </source>
</evidence>
<evidence type="ECO:0000256" key="4">
    <source>
        <dbReference type="ARBA" id="ARBA00022692"/>
    </source>
</evidence>
<keyword evidence="6 10" id="KW-1133">Transmembrane helix</keyword>
<feature type="transmembrane region" description="Helical" evidence="10">
    <location>
        <begin position="340"/>
        <end position="362"/>
    </location>
</feature>
<keyword evidence="7 10" id="KW-0472">Membrane</keyword>
<evidence type="ECO:0000313" key="12">
    <source>
        <dbReference type="Proteomes" id="UP000235965"/>
    </source>
</evidence>
<evidence type="ECO:0000256" key="8">
    <source>
        <dbReference type="ARBA" id="ARBA00023170"/>
    </source>
</evidence>
<comment type="subcellular location">
    <subcellularLocation>
        <location evidence="1">Cell membrane</location>
        <topology evidence="1">Multi-pass membrane protein</topology>
    </subcellularLocation>
</comment>
<protein>
    <recommendedName>
        <fullName evidence="13">Odorant receptor</fullName>
    </recommendedName>
</protein>
<dbReference type="GO" id="GO:0004984">
    <property type="term" value="F:olfactory receptor activity"/>
    <property type="evidence" value="ECO:0007669"/>
    <property type="project" value="InterPro"/>
</dbReference>
<keyword evidence="4 10" id="KW-0812">Transmembrane</keyword>
<keyword evidence="9" id="KW-0807">Transducer</keyword>
<keyword evidence="5" id="KW-0552">Olfaction</keyword>
<dbReference type="Pfam" id="PF02949">
    <property type="entry name" value="7tm_6"/>
    <property type="match status" value="3"/>
</dbReference>
<dbReference type="InParanoid" id="A0A2J7Q601"/>
<dbReference type="EMBL" id="NEVH01017542">
    <property type="protein sequence ID" value="PNF24009.1"/>
    <property type="molecule type" value="Genomic_DNA"/>
</dbReference>
<comment type="caution">
    <text evidence="11">The sequence shown here is derived from an EMBL/GenBank/DDBJ whole genome shotgun (WGS) entry which is preliminary data.</text>
</comment>
<proteinExistence type="predicted"/>
<evidence type="ECO:0000256" key="7">
    <source>
        <dbReference type="ARBA" id="ARBA00023136"/>
    </source>
</evidence>
<accession>A0A2J7Q601</accession>
<evidence type="ECO:0000313" key="11">
    <source>
        <dbReference type="EMBL" id="PNF24009.1"/>
    </source>
</evidence>
<keyword evidence="2" id="KW-1003">Cell membrane</keyword>
<feature type="transmembrane region" description="Helical" evidence="10">
    <location>
        <begin position="495"/>
        <end position="513"/>
    </location>
</feature>
<organism evidence="11 12">
    <name type="scientific">Cryptotermes secundus</name>
    <dbReference type="NCBI Taxonomy" id="105785"/>
    <lineage>
        <taxon>Eukaryota</taxon>
        <taxon>Metazoa</taxon>
        <taxon>Ecdysozoa</taxon>
        <taxon>Arthropoda</taxon>
        <taxon>Hexapoda</taxon>
        <taxon>Insecta</taxon>
        <taxon>Pterygota</taxon>
        <taxon>Neoptera</taxon>
        <taxon>Polyneoptera</taxon>
        <taxon>Dictyoptera</taxon>
        <taxon>Blattodea</taxon>
        <taxon>Blattoidea</taxon>
        <taxon>Termitoidae</taxon>
        <taxon>Kalotermitidae</taxon>
        <taxon>Cryptotermitinae</taxon>
        <taxon>Cryptotermes</taxon>
    </lineage>
</organism>
<dbReference type="OrthoDB" id="6617147at2759"/>
<name>A0A2J7Q601_9NEOP</name>
<feature type="transmembrane region" description="Helical" evidence="10">
    <location>
        <begin position="630"/>
        <end position="649"/>
    </location>
</feature>
<keyword evidence="3" id="KW-0716">Sensory transduction</keyword>
<dbReference type="AlphaFoldDB" id="A0A2J7Q601"/>
<evidence type="ECO:0000256" key="6">
    <source>
        <dbReference type="ARBA" id="ARBA00022989"/>
    </source>
</evidence>
<sequence length="769" mass="87589">MNKSRRMRLESHVARKGETRNVYRILVGKPEGKSPLGRPRRRWVDNIRMDLRETGLDVFAFPSLYAMLVCVACSQLEKLRAALLDISQTDLTAERDCGTQTDLLESQGQARASEKLFSKRKIEYLIRFAESFKGDDFPDRDPDTGSLTMTGCIPLVNNLAKYGWSFVAVFHTIQSALRMLTSRSMIFTTWYPFDASVSPLYELLNLSQVFASILCISICVGFPSLYATLVCVACSQLEKLRAALLDIRQTHVTAERDCGSQADLLEAQGQARASEELFRHMQKQLNNCIRHHQEIKRRLTGPGHVLRDDEHRVCVLLARNSTVGTGVPLKVEKVSQLNSIYNEVLAVCYYTTYLSVTLDWVFNKQELHESMKNVRMIFGMAVVAMMHLYLRFNRRNIEHLISIAESFTWKEMPIRDPETGNLTMSGYILRVNSLTKFIWQLMAVFHAIQSSLRMLTSHAMIFTTWYPFDASVTPLYEIANLSQSWGDFTDVSQALIMYCVLMGIVFVFCWLGSQLSEQAESVRDAAWGCDWVGTPVPFQRCLTFIIAAANEEFTLTAGKFVPVCNSTMMNVRGAIPMYYFENKCYRKRDIERLLSLTNSVTWEELPSRDPATGYVTKAGYIPFIQKITQYSTAILFAFHLTQSAVRIVINHDMMLTAWFPFDASASPLYELMNIIQGITSFIMVCTFAAFPSLYATLVCVACSQLEKLRAALLDIRQNHVTVERDCGTQADLLQAQGQARASEELFRHMQKQLNNCIRHHQEIIRCGYM</sequence>
<evidence type="ECO:0000256" key="1">
    <source>
        <dbReference type="ARBA" id="ARBA00004651"/>
    </source>
</evidence>
<feature type="transmembrane region" description="Helical" evidence="10">
    <location>
        <begin position="374"/>
        <end position="392"/>
    </location>
</feature>
<keyword evidence="8" id="KW-0675">Receptor</keyword>
<dbReference type="GO" id="GO:0007165">
    <property type="term" value="P:signal transduction"/>
    <property type="evidence" value="ECO:0007669"/>
    <property type="project" value="UniProtKB-KW"/>
</dbReference>